<evidence type="ECO:0000313" key="3">
    <source>
        <dbReference type="Proteomes" id="UP000219336"/>
    </source>
</evidence>
<protein>
    <recommendedName>
        <fullName evidence="4">DUF4381 domain-containing protein</fullName>
    </recommendedName>
</protein>
<evidence type="ECO:0000313" key="2">
    <source>
        <dbReference type="EMBL" id="SNX48531.1"/>
    </source>
</evidence>
<dbReference type="OrthoDB" id="283083at2"/>
<keyword evidence="1" id="KW-0812">Transmembrane</keyword>
<accession>A0A240EJ43</accession>
<organism evidence="2 3">
    <name type="scientific">Vibrio thalassae</name>
    <dbReference type="NCBI Taxonomy" id="1243014"/>
    <lineage>
        <taxon>Bacteria</taxon>
        <taxon>Pseudomonadati</taxon>
        <taxon>Pseudomonadota</taxon>
        <taxon>Gammaproteobacteria</taxon>
        <taxon>Vibrionales</taxon>
        <taxon>Vibrionaceae</taxon>
        <taxon>Vibrio</taxon>
    </lineage>
</organism>
<keyword evidence="3" id="KW-1185">Reference proteome</keyword>
<evidence type="ECO:0000256" key="1">
    <source>
        <dbReference type="SAM" id="Phobius"/>
    </source>
</evidence>
<dbReference type="Pfam" id="PF14316">
    <property type="entry name" value="DUF4381"/>
    <property type="match status" value="1"/>
</dbReference>
<dbReference type="InterPro" id="IPR025489">
    <property type="entry name" value="DUF4381"/>
</dbReference>
<dbReference type="EMBL" id="OANU01000028">
    <property type="protein sequence ID" value="SNX48531.1"/>
    <property type="molecule type" value="Genomic_DNA"/>
</dbReference>
<gene>
    <name evidence="2" type="ORF">VTH8203_02149</name>
</gene>
<sequence>MSQLSQPQTLPLKPLHLPAEPVAWPLPWGYWLVICIILLSIILVVIYVVKTRQRQRAKAVALKMLKSNTETLTPSIANEILRQAVLSYYPRKEVAHLTGTSWWRFLDSQLTSPRFLPKEMAWQAALYTHTEVTEEDRRDLVADCAFWIHHALPPKKQYLNWKAAS</sequence>
<proteinExistence type="predicted"/>
<reference evidence="3" key="1">
    <citation type="submission" date="2016-06" db="EMBL/GenBank/DDBJ databases">
        <authorList>
            <person name="Rodrigo-Torres L."/>
            <person name="Arahal R.D."/>
            <person name="Lucena T."/>
        </authorList>
    </citation>
    <scope>NUCLEOTIDE SEQUENCE [LARGE SCALE GENOMIC DNA]</scope>
    <source>
        <strain evidence="3">CECT8203</strain>
    </source>
</reference>
<dbReference type="Proteomes" id="UP000219336">
    <property type="component" value="Unassembled WGS sequence"/>
</dbReference>
<name>A0A240EJ43_9VIBR</name>
<dbReference type="RefSeq" id="WP_096993694.1">
    <property type="nucleotide sequence ID" value="NZ_JBHSII010000009.1"/>
</dbReference>
<dbReference type="AlphaFoldDB" id="A0A240EJ43"/>
<keyword evidence="1" id="KW-1133">Transmembrane helix</keyword>
<evidence type="ECO:0008006" key="4">
    <source>
        <dbReference type="Google" id="ProtNLM"/>
    </source>
</evidence>
<feature type="transmembrane region" description="Helical" evidence="1">
    <location>
        <begin position="28"/>
        <end position="49"/>
    </location>
</feature>
<keyword evidence="1" id="KW-0472">Membrane</keyword>